<evidence type="ECO:0000256" key="1">
    <source>
        <dbReference type="SAM" id="MobiDB-lite"/>
    </source>
</evidence>
<feature type="region of interest" description="Disordered" evidence="1">
    <location>
        <begin position="98"/>
        <end position="140"/>
    </location>
</feature>
<feature type="region of interest" description="Disordered" evidence="1">
    <location>
        <begin position="493"/>
        <end position="523"/>
    </location>
</feature>
<evidence type="ECO:0000313" key="3">
    <source>
        <dbReference type="Proteomes" id="UP000823872"/>
    </source>
</evidence>
<protein>
    <submittedName>
        <fullName evidence="2">Uncharacterized protein</fullName>
    </submittedName>
</protein>
<feature type="compositionally biased region" description="Basic and acidic residues" evidence="1">
    <location>
        <begin position="1"/>
        <end position="16"/>
    </location>
</feature>
<dbReference type="PANTHER" id="PTHR38654:SF1">
    <property type="entry name" value="BUCKY BALL"/>
    <property type="match status" value="1"/>
</dbReference>
<feature type="compositionally biased region" description="Basic and acidic residues" evidence="1">
    <location>
        <begin position="419"/>
        <end position="454"/>
    </location>
</feature>
<feature type="compositionally biased region" description="Low complexity" evidence="1">
    <location>
        <begin position="349"/>
        <end position="359"/>
    </location>
</feature>
<feature type="region of interest" description="Disordered" evidence="1">
    <location>
        <begin position="349"/>
        <end position="374"/>
    </location>
</feature>
<evidence type="ECO:0000313" key="2">
    <source>
        <dbReference type="Ensembl" id="ENSFCTP00005008591.1"/>
    </source>
</evidence>
<dbReference type="Proteomes" id="UP000823872">
    <property type="component" value="Chromosome A2"/>
</dbReference>
<feature type="region of interest" description="Disordered" evidence="1">
    <location>
        <begin position="417"/>
        <end position="454"/>
    </location>
</feature>
<organism evidence="2 3">
    <name type="scientific">Felis catus</name>
    <name type="common">Cat</name>
    <name type="synonym">Felis silvestris catus</name>
    <dbReference type="NCBI Taxonomy" id="9685"/>
    <lineage>
        <taxon>Eukaryota</taxon>
        <taxon>Metazoa</taxon>
        <taxon>Chordata</taxon>
        <taxon>Craniata</taxon>
        <taxon>Vertebrata</taxon>
        <taxon>Euteleostomi</taxon>
        <taxon>Mammalia</taxon>
        <taxon>Eutheria</taxon>
        <taxon>Laurasiatheria</taxon>
        <taxon>Carnivora</taxon>
        <taxon>Feliformia</taxon>
        <taxon>Felidae</taxon>
        <taxon>Felinae</taxon>
        <taxon>Felis</taxon>
    </lineage>
</organism>
<sequence length="735" mass="82880">MEGTVRESEWDREPTRPLEAPTPGRPGAGASMVPKTAPRLLQVSLGRSSQAPILAQGACVSRLWEARAVRGAYKSGSQGPGVRDVPGCGGWLRAGGRTEHAQFQHSSGYGKKMKTRETQTEPQQAENMTQKQGTHSEGDMVTSIPTSNIDIEMDDFPEETDGVLSSVAQKRELHGKSPSNNRLHRTSPHGSYACEKEKMRLEQSKGSPVTQFWKTLKETMRLYDLAFGKAMPEKMVQHNRISQSSWESRTFPHEGTEGITCKDEESTVWLEQCHDVRHDDVVKLGSTMNMNLGKEKNYATAPQSPDEAKDRDRIQNTLNSNLCPSSGDGYKLQQERSLCSSNKAIEDLSLQSKSQSPLSIGESMPGNGSGGHGFPVNVDEVHMIQSNSSAENYVPPPILLAQFNQADGGIQCDTSQWQDEEHNKSPESSPESRKATQEKSVRCGKSDEVVERDSYPKYVPSPARLAQMYSKGMDEGIQCDMIWLQDAELEKSPEQMPYKDEESSPDCRTKGSQRKSIRDRKLNTDEEEVTMNDEIEEEYHENFKKCAKIKKTVKDRKQKTLNNSLSGNRVYLLKKNATLNTVLPEDLEDCELEEEVEDEMYVVECLFEEVSPPDPVNSLKGRIFCKASRIIRMPPEWSLSPQLIVWPTRNKDRLKHVEYESIPMVYEVTGQDGRIQRERMMAMQKGLESKTASHKSWECNCERRKTKVPYKVSNRFDADAVKLRKQPAGTEERNF</sequence>
<dbReference type="Ensembl" id="ENSFCTT00005013366.1">
    <property type="protein sequence ID" value="ENSFCTP00005008591.1"/>
    <property type="gene ID" value="ENSFCTG00005004915.1"/>
</dbReference>
<feature type="compositionally biased region" description="Basic and acidic residues" evidence="1">
    <location>
        <begin position="493"/>
        <end position="509"/>
    </location>
</feature>
<gene>
    <name evidence="2" type="primary">LOC111557411</name>
</gene>
<reference evidence="2" key="3">
    <citation type="submission" date="2025-09" db="UniProtKB">
        <authorList>
            <consortium name="Ensembl"/>
        </authorList>
    </citation>
    <scope>IDENTIFICATION</scope>
    <source>
        <strain evidence="2">breed Abyssinian</strain>
    </source>
</reference>
<reference evidence="2 3" key="1">
    <citation type="submission" date="2021-02" db="EMBL/GenBank/DDBJ databases">
        <title>Safari Cat Assemblies.</title>
        <authorList>
            <person name="Bredemeyer K.R."/>
            <person name="Murphy W.J."/>
        </authorList>
    </citation>
    <scope>NUCLEOTIDE SEQUENCE [LARGE SCALE GENOMIC DNA]</scope>
</reference>
<dbReference type="InterPro" id="IPR053309">
    <property type="entry name" value="Balbiani_Body_Formation"/>
</dbReference>
<feature type="region of interest" description="Disordered" evidence="1">
    <location>
        <begin position="171"/>
        <end position="192"/>
    </location>
</feature>
<feature type="region of interest" description="Disordered" evidence="1">
    <location>
        <begin position="1"/>
        <end position="35"/>
    </location>
</feature>
<keyword evidence="3" id="KW-1185">Reference proteome</keyword>
<feature type="compositionally biased region" description="Polar residues" evidence="1">
    <location>
        <begin position="120"/>
        <end position="135"/>
    </location>
</feature>
<dbReference type="PANTHER" id="PTHR38654">
    <property type="entry name" value="BUCKY BALL-RELATED"/>
    <property type="match status" value="1"/>
</dbReference>
<reference evidence="2" key="2">
    <citation type="submission" date="2025-08" db="UniProtKB">
        <authorList>
            <consortium name="Ensembl"/>
        </authorList>
    </citation>
    <scope>IDENTIFICATION</scope>
    <source>
        <strain evidence="2">breed Abyssinian</strain>
    </source>
</reference>
<name>A0ABI7WE40_FELCA</name>
<accession>A0ABI7WE40</accession>
<dbReference type="GeneTree" id="ENSGT00500000045246"/>
<proteinExistence type="predicted"/>